<dbReference type="GO" id="GO:0000272">
    <property type="term" value="P:polysaccharide catabolic process"/>
    <property type="evidence" value="ECO:0007669"/>
    <property type="project" value="InterPro"/>
</dbReference>
<dbReference type="Proteomes" id="UP001141950">
    <property type="component" value="Unassembled WGS sequence"/>
</dbReference>
<accession>A0A9X2SA73</accession>
<dbReference type="PANTHER" id="PTHR43308">
    <property type="entry name" value="OUTER MEMBRANE PROTEIN ALPHA-RELATED"/>
    <property type="match status" value="1"/>
</dbReference>
<dbReference type="AlphaFoldDB" id="A0A9X2SA73"/>
<name>A0A9X2SA73_9BACL</name>
<dbReference type="CDD" id="cd08547">
    <property type="entry name" value="Type_II_cohesin"/>
    <property type="match status" value="1"/>
</dbReference>
<dbReference type="SUPFAM" id="SSF49384">
    <property type="entry name" value="Carbohydrate-binding domain"/>
    <property type="match status" value="1"/>
</dbReference>
<dbReference type="InterPro" id="IPR051465">
    <property type="entry name" value="Cell_Envelope_Struct_Comp"/>
</dbReference>
<evidence type="ECO:0000313" key="3">
    <source>
        <dbReference type="EMBL" id="MCR2806284.1"/>
    </source>
</evidence>
<feature type="chain" id="PRO_5040886214" evidence="1">
    <location>
        <begin position="26"/>
        <end position="343"/>
    </location>
</feature>
<dbReference type="InterPro" id="IPR002102">
    <property type="entry name" value="Cohesin_dom"/>
</dbReference>
<feature type="signal peptide" evidence="1">
    <location>
        <begin position="1"/>
        <end position="25"/>
    </location>
</feature>
<feature type="domain" description="SLH" evidence="2">
    <location>
        <begin position="158"/>
        <end position="221"/>
    </location>
</feature>
<dbReference type="InterPro" id="IPR001119">
    <property type="entry name" value="SLH_dom"/>
</dbReference>
<dbReference type="PROSITE" id="PS51272">
    <property type="entry name" value="SLH"/>
    <property type="match status" value="3"/>
</dbReference>
<dbReference type="Pfam" id="PF00395">
    <property type="entry name" value="SLH"/>
    <property type="match status" value="3"/>
</dbReference>
<comment type="caution">
    <text evidence="3">The sequence shown here is derived from an EMBL/GenBank/DDBJ whole genome shotgun (WGS) entry which is preliminary data.</text>
</comment>
<protein>
    <submittedName>
        <fullName evidence="3">S-layer homology domain-containing protein</fullName>
    </submittedName>
</protein>
<evidence type="ECO:0000256" key="1">
    <source>
        <dbReference type="SAM" id="SignalP"/>
    </source>
</evidence>
<evidence type="ECO:0000313" key="4">
    <source>
        <dbReference type="Proteomes" id="UP001141950"/>
    </source>
</evidence>
<keyword evidence="4" id="KW-1185">Reference proteome</keyword>
<dbReference type="RefSeq" id="WP_257449582.1">
    <property type="nucleotide sequence ID" value="NZ_JANIPJ010000016.1"/>
</dbReference>
<dbReference type="Pfam" id="PF00963">
    <property type="entry name" value="Cohesin"/>
    <property type="match status" value="1"/>
</dbReference>
<feature type="domain" description="SLH" evidence="2">
    <location>
        <begin position="282"/>
        <end position="343"/>
    </location>
</feature>
<gene>
    <name evidence="3" type="ORF">NQZ67_20600</name>
</gene>
<dbReference type="GO" id="GO:0030246">
    <property type="term" value="F:carbohydrate binding"/>
    <property type="evidence" value="ECO:0007669"/>
    <property type="project" value="InterPro"/>
</dbReference>
<sequence>MKRKFLLLCLSLWVSLSLMPYTVLAKDASFSLTLNNERPAVGENIQVVVTGNNLTDVYGYEINLTYEPSRLRYVKTESPMTGFSVPMAPKDGELVFAHTKVGKVAGESGKVVLATIEFKVIGGTGSKPTAIGLTNVELVKSDLTVTNHAANVSLNVTTAGKTFNDLNGHWAKQEIERAAGLGFVAGYADGTFRPQNHVTRAEFATMVSRAMELKPKGGADPSFADLDRIPDWAKPSVLEAQTAGVITGYEDATFRPDLLINRSEMAAMMMRTLDTKMDEGWKPAFADTDSIPVWAQPSVAAAAEAGLIKGRDNNKFVPAANATRAEAVVLILRLIDYKNTAEL</sequence>
<reference evidence="3" key="1">
    <citation type="submission" date="2022-08" db="EMBL/GenBank/DDBJ databases">
        <title>The genomic sequence of strain Paenibacillus sp. SCIV0701.</title>
        <authorList>
            <person name="Zhao H."/>
        </authorList>
    </citation>
    <scope>NUCLEOTIDE SEQUENCE</scope>
    <source>
        <strain evidence="3">SCIV0701</strain>
    </source>
</reference>
<dbReference type="PANTHER" id="PTHR43308:SF5">
    <property type="entry name" value="S-LAYER PROTEIN _ PEPTIDOGLYCAN ENDO-BETA-N-ACETYLGLUCOSAMINIDASE"/>
    <property type="match status" value="1"/>
</dbReference>
<keyword evidence="1" id="KW-0732">Signal</keyword>
<dbReference type="EMBL" id="JANIPJ010000016">
    <property type="protein sequence ID" value="MCR2806284.1"/>
    <property type="molecule type" value="Genomic_DNA"/>
</dbReference>
<organism evidence="3 4">
    <name type="scientific">Paenibacillus soyae</name>
    <dbReference type="NCBI Taxonomy" id="2969249"/>
    <lineage>
        <taxon>Bacteria</taxon>
        <taxon>Bacillati</taxon>
        <taxon>Bacillota</taxon>
        <taxon>Bacilli</taxon>
        <taxon>Bacillales</taxon>
        <taxon>Paenibacillaceae</taxon>
        <taxon>Paenibacillus</taxon>
    </lineage>
</organism>
<proteinExistence type="predicted"/>
<evidence type="ECO:0000259" key="2">
    <source>
        <dbReference type="PROSITE" id="PS51272"/>
    </source>
</evidence>
<feature type="domain" description="SLH" evidence="2">
    <location>
        <begin position="223"/>
        <end position="280"/>
    </location>
</feature>
<dbReference type="InterPro" id="IPR008965">
    <property type="entry name" value="CBM2/CBM3_carb-bd_dom_sf"/>
</dbReference>
<dbReference type="Gene3D" id="2.60.40.680">
    <property type="match status" value="1"/>
</dbReference>